<dbReference type="InterPro" id="IPR011009">
    <property type="entry name" value="Kinase-like_dom_sf"/>
</dbReference>
<reference evidence="3 4" key="1">
    <citation type="journal article" date="2012" name="Genome Biol.">
        <title>Genome and low-iron response of an oceanic diatom adapted to chronic iron limitation.</title>
        <authorList>
            <person name="Lommer M."/>
            <person name="Specht M."/>
            <person name="Roy A.S."/>
            <person name="Kraemer L."/>
            <person name="Andreson R."/>
            <person name="Gutowska M.A."/>
            <person name="Wolf J."/>
            <person name="Bergner S.V."/>
            <person name="Schilhabel M.B."/>
            <person name="Klostermeier U.C."/>
            <person name="Beiko R.G."/>
            <person name="Rosenstiel P."/>
            <person name="Hippler M."/>
            <person name="Laroche J."/>
        </authorList>
    </citation>
    <scope>NUCLEOTIDE SEQUENCE [LARGE SCALE GENOMIC DNA]</scope>
    <source>
        <strain evidence="3 4">CCMP1005</strain>
    </source>
</reference>
<evidence type="ECO:0000313" key="3">
    <source>
        <dbReference type="EMBL" id="EJK49566.1"/>
    </source>
</evidence>
<feature type="domain" description="Protein kinase" evidence="2">
    <location>
        <begin position="47"/>
        <end position="516"/>
    </location>
</feature>
<dbReference type="InterPro" id="IPR008271">
    <property type="entry name" value="Ser/Thr_kinase_AS"/>
</dbReference>
<dbReference type="PANTHER" id="PTHR24347">
    <property type="entry name" value="SERINE/THREONINE-PROTEIN KINASE"/>
    <property type="match status" value="1"/>
</dbReference>
<organism evidence="3 4">
    <name type="scientific">Thalassiosira oceanica</name>
    <name type="common">Marine diatom</name>
    <dbReference type="NCBI Taxonomy" id="159749"/>
    <lineage>
        <taxon>Eukaryota</taxon>
        <taxon>Sar</taxon>
        <taxon>Stramenopiles</taxon>
        <taxon>Ochrophyta</taxon>
        <taxon>Bacillariophyta</taxon>
        <taxon>Coscinodiscophyceae</taxon>
        <taxon>Thalassiosirophycidae</taxon>
        <taxon>Thalassiosirales</taxon>
        <taxon>Thalassiosiraceae</taxon>
        <taxon>Thalassiosira</taxon>
    </lineage>
</organism>
<protein>
    <recommendedName>
        <fullName evidence="2">Protein kinase domain-containing protein</fullName>
    </recommendedName>
</protein>
<dbReference type="GO" id="GO:0005524">
    <property type="term" value="F:ATP binding"/>
    <property type="evidence" value="ECO:0007669"/>
    <property type="project" value="InterPro"/>
</dbReference>
<dbReference type="Proteomes" id="UP000266841">
    <property type="component" value="Unassembled WGS sequence"/>
</dbReference>
<dbReference type="PROSITE" id="PS50011">
    <property type="entry name" value="PROTEIN_KINASE_DOM"/>
    <property type="match status" value="1"/>
</dbReference>
<accession>K0RL10</accession>
<dbReference type="Gene3D" id="1.10.510.10">
    <property type="entry name" value="Transferase(Phosphotransferase) domain 1"/>
    <property type="match status" value="1"/>
</dbReference>
<dbReference type="SUPFAM" id="SSF56112">
    <property type="entry name" value="Protein kinase-like (PK-like)"/>
    <property type="match status" value="1"/>
</dbReference>
<feature type="region of interest" description="Disordered" evidence="1">
    <location>
        <begin position="69"/>
        <end position="104"/>
    </location>
</feature>
<evidence type="ECO:0000256" key="1">
    <source>
        <dbReference type="SAM" id="MobiDB-lite"/>
    </source>
</evidence>
<proteinExistence type="predicted"/>
<gene>
    <name evidence="3" type="ORF">THAOC_31542</name>
</gene>
<dbReference type="SMART" id="SM00220">
    <property type="entry name" value="S_TKc"/>
    <property type="match status" value="1"/>
</dbReference>
<dbReference type="PROSITE" id="PS00108">
    <property type="entry name" value="PROTEIN_KINASE_ST"/>
    <property type="match status" value="1"/>
</dbReference>
<dbReference type="EMBL" id="AGNL01044653">
    <property type="protein sequence ID" value="EJK49566.1"/>
    <property type="molecule type" value="Genomic_DNA"/>
</dbReference>
<dbReference type="InterPro" id="IPR000719">
    <property type="entry name" value="Prot_kinase_dom"/>
</dbReference>
<dbReference type="OrthoDB" id="189272at2759"/>
<sequence>MRRTKGKLSTDQIDALNISRRDGGEELSEREVASAWYRYGVDITDVYDVIDILGQGHMGEVFTVRRKTTGHHTDITRHKQKESTEDLQRMKRRQDELDKKKELKSKKPFSPVISPVKGAFKKPLFKGTKKVIGKIEKKIGKEREASIDADADSNLAKFIGAADDPEIIPAPPKSPRGPLKPAIKKDAEAKYSDSPLPKAKPKVSGDDLVGDTATLTLLDTTPSDASVSSSGATDIAKKTKITMAVHFQRTFAVKTILTSRINKNQIQELVNEIMIMRKLDHPYVLKLYEVYHVKRKLWLVTELLSGGDLSARKLNEHGTKRVIEQVLRALAYLHRMGVLHRDIKLENILYENHSKNATVRLIDFGLSRTFDRTMVAADYTRTPYTMSPEMAREKKARMTDKTDVWAVGIIAFIMLSGEFPFIKSQTDLKNDHTMERLKHVSRVCLRVCSRNKLLSGLFRLDSSMVSRGVDEELRKKQKTSYRAVYNPIPMYDGQPNRHSRICRVPGVPKLIRYALS</sequence>
<comment type="caution">
    <text evidence="3">The sequence shown here is derived from an EMBL/GenBank/DDBJ whole genome shotgun (WGS) entry which is preliminary data.</text>
</comment>
<feature type="region of interest" description="Disordered" evidence="1">
    <location>
        <begin position="164"/>
        <end position="205"/>
    </location>
</feature>
<name>K0RL10_THAOC</name>
<dbReference type="GO" id="GO:0004672">
    <property type="term" value="F:protein kinase activity"/>
    <property type="evidence" value="ECO:0007669"/>
    <property type="project" value="InterPro"/>
</dbReference>
<feature type="compositionally biased region" description="Basic and acidic residues" evidence="1">
    <location>
        <begin position="71"/>
        <end position="101"/>
    </location>
</feature>
<dbReference type="eggNOG" id="KOG0032">
    <property type="taxonomic scope" value="Eukaryota"/>
</dbReference>
<dbReference type="Pfam" id="PF00069">
    <property type="entry name" value="Pkinase"/>
    <property type="match status" value="1"/>
</dbReference>
<evidence type="ECO:0000313" key="4">
    <source>
        <dbReference type="Proteomes" id="UP000266841"/>
    </source>
</evidence>
<dbReference type="AlphaFoldDB" id="K0RL10"/>
<keyword evidence="4" id="KW-1185">Reference proteome</keyword>
<evidence type="ECO:0000259" key="2">
    <source>
        <dbReference type="PROSITE" id="PS50011"/>
    </source>
</evidence>